<keyword evidence="1" id="KW-0472">Membrane</keyword>
<accession>A0AA37BC94</accession>
<keyword evidence="1" id="KW-1133">Transmembrane helix</keyword>
<evidence type="ECO:0000313" key="3">
    <source>
        <dbReference type="Proteomes" id="UP000627984"/>
    </source>
</evidence>
<gene>
    <name evidence="2" type="ORF">GCM10010126_04930</name>
</gene>
<dbReference type="InterPro" id="IPR021215">
    <property type="entry name" value="DUF2752"/>
</dbReference>
<protein>
    <submittedName>
        <fullName evidence="2">Membrane protein</fullName>
    </submittedName>
</protein>
<reference evidence="2" key="1">
    <citation type="journal article" date="2014" name="Int. J. Syst. Evol. Microbiol.">
        <title>Complete genome sequence of Corynebacterium casei LMG S-19264T (=DSM 44701T), isolated from a smear-ripened cheese.</title>
        <authorList>
            <consortium name="US DOE Joint Genome Institute (JGI-PGF)"/>
            <person name="Walter F."/>
            <person name="Albersmeier A."/>
            <person name="Kalinowski J."/>
            <person name="Ruckert C."/>
        </authorList>
    </citation>
    <scope>NUCLEOTIDE SEQUENCE</scope>
    <source>
        <strain evidence="2">JCM 3093</strain>
    </source>
</reference>
<keyword evidence="1" id="KW-0812">Transmembrane</keyword>
<feature type="transmembrane region" description="Helical" evidence="1">
    <location>
        <begin position="83"/>
        <end position="100"/>
    </location>
</feature>
<evidence type="ECO:0000313" key="2">
    <source>
        <dbReference type="EMBL" id="GGK48268.1"/>
    </source>
</evidence>
<sequence>MTEETAGARRSGVRALAAPLGAALAAGAAFALVGAVDPNEPGHYPSCPFLTLTGLYCPGCGGLRAVHALAHGDPAAALGLNPLLVAAAPLLAALWVRWAVRSWRGLPFGAAGLRPVHAWWLLGVMIVFWIGRNLPFGDFLAP</sequence>
<dbReference type="RefSeq" id="WP_239319317.1">
    <property type="nucleotide sequence ID" value="NZ_BMQD01000001.1"/>
</dbReference>
<name>A0AA37BC94_9ACTN</name>
<dbReference type="EMBL" id="BMQD01000001">
    <property type="protein sequence ID" value="GGK48268.1"/>
    <property type="molecule type" value="Genomic_DNA"/>
</dbReference>
<dbReference type="Pfam" id="PF10825">
    <property type="entry name" value="DUF2752"/>
    <property type="match status" value="1"/>
</dbReference>
<organism evidence="2 3">
    <name type="scientific">Planomonospora parontospora</name>
    <dbReference type="NCBI Taxonomy" id="58119"/>
    <lineage>
        <taxon>Bacteria</taxon>
        <taxon>Bacillati</taxon>
        <taxon>Actinomycetota</taxon>
        <taxon>Actinomycetes</taxon>
        <taxon>Streptosporangiales</taxon>
        <taxon>Streptosporangiaceae</taxon>
        <taxon>Planomonospora</taxon>
    </lineage>
</organism>
<dbReference type="AlphaFoldDB" id="A0AA37BC94"/>
<evidence type="ECO:0000256" key="1">
    <source>
        <dbReference type="SAM" id="Phobius"/>
    </source>
</evidence>
<reference evidence="2" key="2">
    <citation type="submission" date="2022-09" db="EMBL/GenBank/DDBJ databases">
        <authorList>
            <person name="Sun Q."/>
            <person name="Ohkuma M."/>
        </authorList>
    </citation>
    <scope>NUCLEOTIDE SEQUENCE</scope>
    <source>
        <strain evidence="2">JCM 3093</strain>
    </source>
</reference>
<feature type="transmembrane region" description="Helical" evidence="1">
    <location>
        <begin position="112"/>
        <end position="131"/>
    </location>
</feature>
<proteinExistence type="predicted"/>
<dbReference type="Proteomes" id="UP000627984">
    <property type="component" value="Unassembled WGS sequence"/>
</dbReference>
<comment type="caution">
    <text evidence="2">The sequence shown here is derived from an EMBL/GenBank/DDBJ whole genome shotgun (WGS) entry which is preliminary data.</text>
</comment>